<dbReference type="EMBL" id="BARX01000003">
    <property type="protein sequence ID" value="GAD00628.1"/>
    <property type="molecule type" value="Genomic_DNA"/>
</dbReference>
<gene>
    <name evidence="2" type="ORF">AALB_0708</name>
</gene>
<dbReference type="Pfam" id="PF08241">
    <property type="entry name" value="Methyltransf_11"/>
    <property type="match status" value="1"/>
</dbReference>
<dbReference type="STRING" id="1331007.AALB_0708"/>
<comment type="caution">
    <text evidence="2">The sequence shown here is derived from an EMBL/GenBank/DDBJ whole genome shotgun (WGS) entry which is preliminary data.</text>
</comment>
<feature type="domain" description="Methyltransferase type 11" evidence="1">
    <location>
        <begin position="57"/>
        <end position="148"/>
    </location>
</feature>
<protein>
    <recommendedName>
        <fullName evidence="1">Methyltransferase type 11 domain-containing protein</fullName>
    </recommendedName>
</protein>
<sequence>MAEFEMNTHQHATTGKTNGRLWGLSSQDWANIQEQTCRPVYLAAFDKLAINETSYYLDVGCGSGMAAALACEQGATVHGVDASQALIEIAEQRSPNVSFHVSDIETLPFRDDSFSCITGFNSFQYAGDPVAALSEAKRVAKPGAKVIIMTWGEPEGMQAASLVAALKPLLPAPPKGAPGPFALSNKTLLREFALKSGLKPIDIFDVESPWQYADLETALRGLASSGVAAKAIENTSHHALDKAHRKALSPFENLDGSYHIEATFRCLYASA</sequence>
<organism evidence="2 3">
    <name type="scientific">Agarivorans albus MKT 106</name>
    <dbReference type="NCBI Taxonomy" id="1331007"/>
    <lineage>
        <taxon>Bacteria</taxon>
        <taxon>Pseudomonadati</taxon>
        <taxon>Pseudomonadota</taxon>
        <taxon>Gammaproteobacteria</taxon>
        <taxon>Alteromonadales</taxon>
        <taxon>Alteromonadaceae</taxon>
        <taxon>Agarivorans</taxon>
    </lineage>
</organism>
<name>R9PH92_AGAAL</name>
<dbReference type="Gene3D" id="3.40.50.150">
    <property type="entry name" value="Vaccinia Virus protein VP39"/>
    <property type="match status" value="1"/>
</dbReference>
<accession>R9PH92</accession>
<dbReference type="GO" id="GO:0008757">
    <property type="term" value="F:S-adenosylmethionine-dependent methyltransferase activity"/>
    <property type="evidence" value="ECO:0007669"/>
    <property type="project" value="InterPro"/>
</dbReference>
<dbReference type="RefSeq" id="WP_016400396.1">
    <property type="nucleotide sequence ID" value="NZ_BARX01000003.1"/>
</dbReference>
<evidence type="ECO:0000313" key="3">
    <source>
        <dbReference type="Proteomes" id="UP000014461"/>
    </source>
</evidence>
<dbReference type="OrthoDB" id="6681190at2"/>
<dbReference type="SUPFAM" id="SSF53335">
    <property type="entry name" value="S-adenosyl-L-methionine-dependent methyltransferases"/>
    <property type="match status" value="1"/>
</dbReference>
<dbReference type="PANTHER" id="PTHR43591:SF110">
    <property type="entry name" value="RHODANESE DOMAIN-CONTAINING PROTEIN"/>
    <property type="match status" value="1"/>
</dbReference>
<evidence type="ECO:0000259" key="1">
    <source>
        <dbReference type="Pfam" id="PF08241"/>
    </source>
</evidence>
<dbReference type="InterPro" id="IPR029063">
    <property type="entry name" value="SAM-dependent_MTases_sf"/>
</dbReference>
<dbReference type="CDD" id="cd02440">
    <property type="entry name" value="AdoMet_MTases"/>
    <property type="match status" value="1"/>
</dbReference>
<proteinExistence type="predicted"/>
<dbReference type="InterPro" id="IPR013216">
    <property type="entry name" value="Methyltransf_11"/>
</dbReference>
<dbReference type="AlphaFoldDB" id="R9PH92"/>
<dbReference type="PANTHER" id="PTHR43591">
    <property type="entry name" value="METHYLTRANSFERASE"/>
    <property type="match status" value="1"/>
</dbReference>
<dbReference type="Proteomes" id="UP000014461">
    <property type="component" value="Unassembled WGS sequence"/>
</dbReference>
<evidence type="ECO:0000313" key="2">
    <source>
        <dbReference type="EMBL" id="GAD00628.1"/>
    </source>
</evidence>
<reference evidence="2" key="1">
    <citation type="journal article" date="2013" name="Genome Announc.">
        <title>Draft Genome Sequence of Agarivorans albus Strain MKT 106T, an Agarolytic Marine Bacterium.</title>
        <authorList>
            <person name="Yasuike M."/>
            <person name="Nakamura Y."/>
            <person name="Kai W."/>
            <person name="Fujiwara A."/>
            <person name="Fukui Y."/>
            <person name="Satomi M."/>
            <person name="Sano M."/>
        </authorList>
    </citation>
    <scope>NUCLEOTIDE SEQUENCE [LARGE SCALE GENOMIC DNA]</scope>
</reference>
<keyword evidence="3" id="KW-1185">Reference proteome</keyword>